<evidence type="ECO:0000256" key="1">
    <source>
        <dbReference type="SAM" id="SignalP"/>
    </source>
</evidence>
<name>A0AAN9HQ71_CROPI</name>
<dbReference type="Proteomes" id="UP001372338">
    <property type="component" value="Unassembled WGS sequence"/>
</dbReference>
<reference evidence="2 3" key="1">
    <citation type="submission" date="2024-01" db="EMBL/GenBank/DDBJ databases">
        <title>The genomes of 5 underutilized Papilionoideae crops provide insights into root nodulation and disease resistanc.</title>
        <authorList>
            <person name="Yuan L."/>
        </authorList>
    </citation>
    <scope>NUCLEOTIDE SEQUENCE [LARGE SCALE GENOMIC DNA]</scope>
    <source>
        <strain evidence="2">ZHUSHIDOU_FW_LH</strain>
        <tissue evidence="2">Leaf</tissue>
    </source>
</reference>
<keyword evidence="3" id="KW-1185">Reference proteome</keyword>
<feature type="chain" id="PRO_5043033120" evidence="1">
    <location>
        <begin position="16"/>
        <end position="218"/>
    </location>
</feature>
<protein>
    <submittedName>
        <fullName evidence="2">Uncharacterized protein</fullName>
    </submittedName>
</protein>
<accession>A0AAN9HQ71</accession>
<feature type="signal peptide" evidence="1">
    <location>
        <begin position="1"/>
        <end position="15"/>
    </location>
</feature>
<gene>
    <name evidence="2" type="ORF">RIF29_42323</name>
</gene>
<dbReference type="AlphaFoldDB" id="A0AAN9HQ71"/>
<evidence type="ECO:0000313" key="3">
    <source>
        <dbReference type="Proteomes" id="UP001372338"/>
    </source>
</evidence>
<comment type="caution">
    <text evidence="2">The sequence shown here is derived from an EMBL/GenBank/DDBJ whole genome shotgun (WGS) entry which is preliminary data.</text>
</comment>
<dbReference type="EMBL" id="JAYWIO010000008">
    <property type="protein sequence ID" value="KAK7247440.1"/>
    <property type="molecule type" value="Genomic_DNA"/>
</dbReference>
<organism evidence="2 3">
    <name type="scientific">Crotalaria pallida</name>
    <name type="common">Smooth rattlebox</name>
    <name type="synonym">Crotalaria striata</name>
    <dbReference type="NCBI Taxonomy" id="3830"/>
    <lineage>
        <taxon>Eukaryota</taxon>
        <taxon>Viridiplantae</taxon>
        <taxon>Streptophyta</taxon>
        <taxon>Embryophyta</taxon>
        <taxon>Tracheophyta</taxon>
        <taxon>Spermatophyta</taxon>
        <taxon>Magnoliopsida</taxon>
        <taxon>eudicotyledons</taxon>
        <taxon>Gunneridae</taxon>
        <taxon>Pentapetalae</taxon>
        <taxon>rosids</taxon>
        <taxon>fabids</taxon>
        <taxon>Fabales</taxon>
        <taxon>Fabaceae</taxon>
        <taxon>Papilionoideae</taxon>
        <taxon>50 kb inversion clade</taxon>
        <taxon>genistoids sensu lato</taxon>
        <taxon>core genistoids</taxon>
        <taxon>Crotalarieae</taxon>
        <taxon>Crotalaria</taxon>
    </lineage>
</organism>
<keyword evidence="1" id="KW-0732">Signal</keyword>
<sequence>MLVGYLLLQLQSINALCTLEFKPSSSAPFPATACSSPFPAIATAMSALFYHRYYASTITIQSCSIFIPSFFSLLPRHMERLNHHHPYLLATIPSISLMSSLSHPRNCSGSGSKVKVVGVFLGCCDGGMRQTTAVCGGGRMNIQVGWKMGTHGQGGLTEKVGAVAVAGKESTCLLGTYEIRISRPILRNICPQLQATNGVEALVLVFAKCFLEVVDMEM</sequence>
<evidence type="ECO:0000313" key="2">
    <source>
        <dbReference type="EMBL" id="KAK7247440.1"/>
    </source>
</evidence>
<proteinExistence type="predicted"/>